<feature type="transmembrane region" description="Helical" evidence="13">
    <location>
        <begin position="307"/>
        <end position="325"/>
    </location>
</feature>
<evidence type="ECO:0000256" key="13">
    <source>
        <dbReference type="SAM" id="Phobius"/>
    </source>
</evidence>
<dbReference type="PANTHER" id="PTHR11814">
    <property type="entry name" value="SULFATE TRANSPORTER"/>
    <property type="match status" value="1"/>
</dbReference>
<dbReference type="GO" id="GO:0008270">
    <property type="term" value="F:zinc ion binding"/>
    <property type="evidence" value="ECO:0007669"/>
    <property type="project" value="InterPro"/>
</dbReference>
<dbReference type="GO" id="GO:0016020">
    <property type="term" value="C:membrane"/>
    <property type="evidence" value="ECO:0007669"/>
    <property type="project" value="UniProtKB-SubCell"/>
</dbReference>
<evidence type="ECO:0000256" key="9">
    <source>
        <dbReference type="ARBA" id="ARBA00024993"/>
    </source>
</evidence>
<reference evidence="15 16" key="1">
    <citation type="submission" date="2020-08" db="EMBL/GenBank/DDBJ databases">
        <title>Sequencing the genomes of 1000 actinobacteria strains.</title>
        <authorList>
            <person name="Klenk H.-P."/>
        </authorList>
    </citation>
    <scope>NUCLEOTIDE SEQUENCE [LARGE SCALE GENOMIC DNA]</scope>
    <source>
        <strain evidence="15 16">DSM 44230</strain>
    </source>
</reference>
<feature type="transmembrane region" description="Helical" evidence="13">
    <location>
        <begin position="229"/>
        <end position="254"/>
    </location>
</feature>
<feature type="transmembrane region" description="Helical" evidence="13">
    <location>
        <begin position="12"/>
        <end position="31"/>
    </location>
</feature>
<gene>
    <name evidence="15" type="ORF">HNR67_007615</name>
</gene>
<comment type="cofactor">
    <cofactor evidence="11">
        <name>Zn(2+)</name>
        <dbReference type="ChEBI" id="CHEBI:29105"/>
    </cofactor>
    <text evidence="11">Binds 1 zinc ion per subunit.</text>
</comment>
<evidence type="ECO:0000313" key="16">
    <source>
        <dbReference type="Proteomes" id="UP000533598"/>
    </source>
</evidence>
<dbReference type="AlphaFoldDB" id="A0A7W7CIA0"/>
<feature type="transmembrane region" description="Helical" evidence="13">
    <location>
        <begin position="79"/>
        <end position="101"/>
    </location>
</feature>
<dbReference type="GO" id="GO:0004089">
    <property type="term" value="F:carbonate dehydratase activity"/>
    <property type="evidence" value="ECO:0007669"/>
    <property type="project" value="UniProtKB-EC"/>
</dbReference>
<evidence type="ECO:0000256" key="3">
    <source>
        <dbReference type="ARBA" id="ARBA00012925"/>
    </source>
</evidence>
<feature type="binding site" evidence="11">
    <location>
        <position position="598"/>
    </location>
    <ligand>
        <name>Zn(2+)</name>
        <dbReference type="ChEBI" id="CHEBI:29105"/>
    </ligand>
</feature>
<dbReference type="RefSeq" id="WP_185008117.1">
    <property type="nucleotide sequence ID" value="NZ_BAAAUI010000008.1"/>
</dbReference>
<dbReference type="InterPro" id="IPR011547">
    <property type="entry name" value="SLC26A/SulP_dom"/>
</dbReference>
<keyword evidence="5 11" id="KW-0862">Zinc</keyword>
<protein>
    <recommendedName>
        <fullName evidence="3">carbonic anhydrase</fullName>
        <ecNumber evidence="3">4.2.1.1</ecNumber>
    </recommendedName>
</protein>
<feature type="transmembrane region" description="Helical" evidence="13">
    <location>
        <begin position="38"/>
        <end position="59"/>
    </location>
</feature>
<keyword evidence="6 13" id="KW-1133">Transmembrane helix</keyword>
<evidence type="ECO:0000256" key="8">
    <source>
        <dbReference type="ARBA" id="ARBA00023239"/>
    </source>
</evidence>
<evidence type="ECO:0000256" key="7">
    <source>
        <dbReference type="ARBA" id="ARBA00023136"/>
    </source>
</evidence>
<feature type="transmembrane region" description="Helical" evidence="13">
    <location>
        <begin position="113"/>
        <end position="137"/>
    </location>
</feature>
<feature type="binding site" evidence="11">
    <location>
        <position position="541"/>
    </location>
    <ligand>
        <name>Zn(2+)</name>
        <dbReference type="ChEBI" id="CHEBI:29105"/>
    </ligand>
</feature>
<accession>A0A7W7CIA0</accession>
<feature type="transmembrane region" description="Helical" evidence="13">
    <location>
        <begin position="189"/>
        <end position="209"/>
    </location>
</feature>
<evidence type="ECO:0000256" key="2">
    <source>
        <dbReference type="ARBA" id="ARBA00006217"/>
    </source>
</evidence>
<dbReference type="EC" id="4.2.1.1" evidence="3"/>
<comment type="subcellular location">
    <subcellularLocation>
        <location evidence="1">Membrane</location>
        <topology evidence="1">Multi-pass membrane protein</topology>
    </subcellularLocation>
</comment>
<feature type="domain" description="SLC26A/SulP transporter" evidence="14">
    <location>
        <begin position="8"/>
        <end position="358"/>
    </location>
</feature>
<feature type="transmembrane region" description="Helical" evidence="13">
    <location>
        <begin position="157"/>
        <end position="177"/>
    </location>
</feature>
<dbReference type="SUPFAM" id="SSF53056">
    <property type="entry name" value="beta-carbonic anhydrase, cab"/>
    <property type="match status" value="1"/>
</dbReference>
<keyword evidence="16" id="KW-1185">Reference proteome</keyword>
<evidence type="ECO:0000256" key="12">
    <source>
        <dbReference type="SAM" id="MobiDB-lite"/>
    </source>
</evidence>
<evidence type="ECO:0000256" key="6">
    <source>
        <dbReference type="ARBA" id="ARBA00022989"/>
    </source>
</evidence>
<feature type="transmembrane region" description="Helical" evidence="13">
    <location>
        <begin position="331"/>
        <end position="347"/>
    </location>
</feature>
<keyword evidence="11" id="KW-0479">Metal-binding</keyword>
<evidence type="ECO:0000313" key="15">
    <source>
        <dbReference type="EMBL" id="MBB4681497.1"/>
    </source>
</evidence>
<evidence type="ECO:0000256" key="5">
    <source>
        <dbReference type="ARBA" id="ARBA00022833"/>
    </source>
</evidence>
<proteinExistence type="inferred from homology"/>
<dbReference type="Pfam" id="PF00916">
    <property type="entry name" value="Sulfate_transp"/>
    <property type="match status" value="1"/>
</dbReference>
<dbReference type="PROSITE" id="PS00704">
    <property type="entry name" value="PROK_CO2_ANHYDRASE_1"/>
    <property type="match status" value="1"/>
</dbReference>
<dbReference type="GO" id="GO:0055085">
    <property type="term" value="P:transmembrane transport"/>
    <property type="evidence" value="ECO:0007669"/>
    <property type="project" value="InterPro"/>
</dbReference>
<keyword evidence="8 15" id="KW-0456">Lyase</keyword>
<sequence>MNWLRHDLRYDLPASMVVFLVAVPLSLGIAVASGAPIVAGLVAAVVGGILASAFGGSPLLVSGPAAGLTVVVAGFIDQFGWAVTCGITVAAGVLQLILGLCRVARAALAISPAVVHGMLAGIGLVIVLGQLHVLLGGQPGTSALTNLLELPGQLLDLHGPAALIGLLVLGVLLLWGFLPAPVRRVPGPLVAVLLATVLAEVAGLDLVRVDLPGSLLDSLRLPQLPGGDWGAVLLAVLTLTVIASVESLLSAVAVDKLAGTRSNLDRELFGQGVANTASGLLGGLPVTGVIVRGSTNVAAGARTRASAILHGVWVLLFVLLLAGVIERVPMAALAGLLVFIGLQLVRIEDVRSAWRHREALAYLATVSGVVFLDLLQGVLIGLATSVVLVLRRVVWARVRVTESAPGRWRVLVEGTLSFLSLPRLSRMLGQIPDRSTVDIELVAEFLDHAAYEHLSGWRRQHEERGGTVVVAELGAEGKPVLPRWFAPWSSWQGELPRPRSGSPLETGVREYHRHSAPLLRPLFEQLAVLQRPHGLFLTCADSRIVPNMITTSGPGDLFTVRNVGNLVPPGDDGIEASVHVAVEVLRVPTLMVCGHSACAGMTSLLSGRAEQDDSLGRWLRAGLPSLRAFRAGHPAGAGEQEEADRLAKVNVAVQAEALARLPMVRAAVAEGRLQVIGLFFDIGQARLSILDPETQRFRPLDPDGAVPAVGTGTRRTAD</sequence>
<dbReference type="Proteomes" id="UP000533598">
    <property type="component" value="Unassembled WGS sequence"/>
</dbReference>
<evidence type="ECO:0000256" key="10">
    <source>
        <dbReference type="ARBA" id="ARBA00048348"/>
    </source>
</evidence>
<feature type="binding site" evidence="11">
    <location>
        <position position="595"/>
    </location>
    <ligand>
        <name>Zn(2+)</name>
        <dbReference type="ChEBI" id="CHEBI:29105"/>
    </ligand>
</feature>
<comment type="function">
    <text evidence="9">Catalyzes the reversible hydration of carbon dioxide to form bicarbonate.</text>
</comment>
<dbReference type="InterPro" id="IPR036874">
    <property type="entry name" value="Carbonic_anhydrase_sf"/>
</dbReference>
<dbReference type="InterPro" id="IPR001902">
    <property type="entry name" value="SLC26A/SulP_fam"/>
</dbReference>
<evidence type="ECO:0000256" key="4">
    <source>
        <dbReference type="ARBA" id="ARBA00022692"/>
    </source>
</evidence>
<comment type="similarity">
    <text evidence="2">Belongs to the beta-class carbonic anhydrase family.</text>
</comment>
<dbReference type="Pfam" id="PF00484">
    <property type="entry name" value="Pro_CA"/>
    <property type="match status" value="1"/>
</dbReference>
<name>A0A7W7CIA0_9PSEU</name>
<dbReference type="GO" id="GO:0015976">
    <property type="term" value="P:carbon utilization"/>
    <property type="evidence" value="ECO:0007669"/>
    <property type="project" value="InterPro"/>
</dbReference>
<feature type="region of interest" description="Disordered" evidence="12">
    <location>
        <begin position="698"/>
        <end position="718"/>
    </location>
</feature>
<dbReference type="EMBL" id="JACHMH010000001">
    <property type="protein sequence ID" value="MBB4681497.1"/>
    <property type="molecule type" value="Genomic_DNA"/>
</dbReference>
<dbReference type="InterPro" id="IPR001765">
    <property type="entry name" value="Carbonic_anhydrase"/>
</dbReference>
<comment type="caution">
    <text evidence="15">The sequence shown here is derived from an EMBL/GenBank/DDBJ whole genome shotgun (WGS) entry which is preliminary data.</text>
</comment>
<evidence type="ECO:0000256" key="1">
    <source>
        <dbReference type="ARBA" id="ARBA00004141"/>
    </source>
</evidence>
<keyword evidence="7 13" id="KW-0472">Membrane</keyword>
<evidence type="ECO:0000256" key="11">
    <source>
        <dbReference type="PIRSR" id="PIRSR601765-1"/>
    </source>
</evidence>
<dbReference type="SMART" id="SM00947">
    <property type="entry name" value="Pro_CA"/>
    <property type="match status" value="1"/>
</dbReference>
<keyword evidence="4 13" id="KW-0812">Transmembrane</keyword>
<dbReference type="Gene3D" id="3.40.1050.10">
    <property type="entry name" value="Carbonic anhydrase"/>
    <property type="match status" value="1"/>
</dbReference>
<feature type="transmembrane region" description="Helical" evidence="13">
    <location>
        <begin position="359"/>
        <end position="390"/>
    </location>
</feature>
<evidence type="ECO:0000259" key="14">
    <source>
        <dbReference type="Pfam" id="PF00916"/>
    </source>
</evidence>
<organism evidence="15 16">
    <name type="scientific">Crossiella cryophila</name>
    <dbReference type="NCBI Taxonomy" id="43355"/>
    <lineage>
        <taxon>Bacteria</taxon>
        <taxon>Bacillati</taxon>
        <taxon>Actinomycetota</taxon>
        <taxon>Actinomycetes</taxon>
        <taxon>Pseudonocardiales</taxon>
        <taxon>Pseudonocardiaceae</taxon>
        <taxon>Crossiella</taxon>
    </lineage>
</organism>
<feature type="binding site" evidence="11">
    <location>
        <position position="539"/>
    </location>
    <ligand>
        <name>Zn(2+)</name>
        <dbReference type="ChEBI" id="CHEBI:29105"/>
    </ligand>
</feature>
<comment type="catalytic activity">
    <reaction evidence="10">
        <text>hydrogencarbonate + H(+) = CO2 + H2O</text>
        <dbReference type="Rhea" id="RHEA:10748"/>
        <dbReference type="ChEBI" id="CHEBI:15377"/>
        <dbReference type="ChEBI" id="CHEBI:15378"/>
        <dbReference type="ChEBI" id="CHEBI:16526"/>
        <dbReference type="ChEBI" id="CHEBI:17544"/>
        <dbReference type="EC" id="4.2.1.1"/>
    </reaction>
</comment>
<dbReference type="InterPro" id="IPR015892">
    <property type="entry name" value="Carbonic_anhydrase_CS"/>
</dbReference>